<sequence>MKGVSTIKLISACLCGINCKYDGKSNYHPLFVELFKKGEVIPVCPEQLGGLTTPRTPSEIKNGTGIDVLYNNKTKVITKDTKDVTAKFIKGAYETLNIAKLLDIDTAIFKSRSPSCGMGNVYDGSFSGKLIKGDGVTTALLKENKINVINNEEYNNKEWSK</sequence>
<name>A0A6I6D8K3_9FIRM</name>
<dbReference type="AlphaFoldDB" id="A0A6I6D8K3"/>
<organism evidence="1 2">
    <name type="scientific">Candidatus Syntrophocurvum alkaliphilum</name>
    <dbReference type="NCBI Taxonomy" id="2293317"/>
    <lineage>
        <taxon>Bacteria</taxon>
        <taxon>Bacillati</taxon>
        <taxon>Bacillota</taxon>
        <taxon>Clostridia</taxon>
        <taxon>Eubacteriales</taxon>
        <taxon>Syntrophomonadaceae</taxon>
        <taxon>Candidatus Syntrophocurvum</taxon>
    </lineage>
</organism>
<dbReference type="Proteomes" id="UP000426444">
    <property type="component" value="Chromosome"/>
</dbReference>
<dbReference type="KEGG" id="salq:SYNTR_0725"/>
<dbReference type="EMBL" id="CP046457">
    <property type="protein sequence ID" value="QGT99318.1"/>
    <property type="molecule type" value="Genomic_DNA"/>
</dbReference>
<gene>
    <name evidence="1" type="ORF">SYNTR_0725</name>
</gene>
<evidence type="ECO:0000313" key="1">
    <source>
        <dbReference type="EMBL" id="QGT99318.1"/>
    </source>
</evidence>
<dbReference type="PANTHER" id="PTHR30087">
    <property type="entry name" value="INNER MEMBRANE PROTEIN"/>
    <property type="match status" value="1"/>
</dbReference>
<dbReference type="InterPro" id="IPR007553">
    <property type="entry name" value="2-thiour_desulf"/>
</dbReference>
<protein>
    <submittedName>
        <fullName evidence="1">YbbK</fullName>
    </submittedName>
</protein>
<keyword evidence="2" id="KW-1185">Reference proteome</keyword>
<accession>A0A6I6D8K3</accession>
<evidence type="ECO:0000313" key="2">
    <source>
        <dbReference type="Proteomes" id="UP000426444"/>
    </source>
</evidence>
<dbReference type="PANTHER" id="PTHR30087:SF1">
    <property type="entry name" value="HYPOTHETICAL CYTOSOLIC PROTEIN"/>
    <property type="match status" value="1"/>
</dbReference>
<proteinExistence type="predicted"/>
<dbReference type="Pfam" id="PF04463">
    <property type="entry name" value="2-thiour_desulf"/>
    <property type="match status" value="1"/>
</dbReference>
<reference evidence="2" key="1">
    <citation type="journal article" date="2019" name="Microbiology">
        <title>Complete Genome Sequence of an Uncultured Bacterium of the Candidate Phylum Bipolaricaulota.</title>
        <authorList>
            <person name="Kadnikov V.V."/>
            <person name="Mardanov A.V."/>
            <person name="Beletsky A.V."/>
            <person name="Frank Y.A."/>
            <person name="Karnachuk O.V."/>
            <person name="Ravin N.V."/>
        </authorList>
    </citation>
    <scope>NUCLEOTIDE SEQUENCE [LARGE SCALE GENOMIC DNA]</scope>
</reference>